<protein>
    <submittedName>
        <fullName evidence="4">A-macroglobulin receptor-like protein</fullName>
    </submittedName>
</protein>
<organism evidence="4 5">
    <name type="scientific">Sarcoptes scabiei</name>
    <name type="common">Itch mite</name>
    <name type="synonym">Acarus scabiei</name>
    <dbReference type="NCBI Taxonomy" id="52283"/>
    <lineage>
        <taxon>Eukaryota</taxon>
        <taxon>Metazoa</taxon>
        <taxon>Ecdysozoa</taxon>
        <taxon>Arthropoda</taxon>
        <taxon>Chelicerata</taxon>
        <taxon>Arachnida</taxon>
        <taxon>Acari</taxon>
        <taxon>Acariformes</taxon>
        <taxon>Sarcoptiformes</taxon>
        <taxon>Astigmata</taxon>
        <taxon>Psoroptidia</taxon>
        <taxon>Sarcoptoidea</taxon>
        <taxon>Sarcoptidae</taxon>
        <taxon>Sarcoptinae</taxon>
        <taxon>Sarcoptes</taxon>
    </lineage>
</organism>
<dbReference type="PANTHER" id="PTHR11412">
    <property type="entry name" value="MACROGLOBULIN / COMPLEMENT"/>
    <property type="match status" value="1"/>
</dbReference>
<dbReference type="InterPro" id="IPR050473">
    <property type="entry name" value="A2M/Complement_sys"/>
</dbReference>
<dbReference type="Proteomes" id="UP000616769">
    <property type="component" value="Unassembled WGS sequence"/>
</dbReference>
<dbReference type="Pfam" id="PF07677">
    <property type="entry name" value="A2M_recep"/>
    <property type="match status" value="1"/>
</dbReference>
<dbReference type="VEuPathDB" id="VectorBase:SSCA009513"/>
<dbReference type="GO" id="GO:0005576">
    <property type="term" value="C:extracellular region"/>
    <property type="evidence" value="ECO:0007669"/>
    <property type="project" value="InterPro"/>
</dbReference>
<dbReference type="SMART" id="SM01361">
    <property type="entry name" value="A2M_recep"/>
    <property type="match status" value="1"/>
</dbReference>
<keyword evidence="2" id="KW-0882">Thioester bond</keyword>
<gene>
    <name evidence="4" type="ORF">QR98_0026210</name>
</gene>
<evidence type="ECO:0000256" key="2">
    <source>
        <dbReference type="ARBA" id="ARBA00022966"/>
    </source>
</evidence>
<dbReference type="InterPro" id="IPR036595">
    <property type="entry name" value="A-macroglobulin_rcpt-bd_sf"/>
</dbReference>
<sequence>MAVMEVELPSGYNADLEALPAITRAKVVKRVETSNNDETVFVYLDRVTRDEVCITVPAHRTHHVANNKPVPVTIYDYYDRSKLSRIFYEPELVTVNSLNEKMATFLSSNSESDSE</sequence>
<evidence type="ECO:0000259" key="3">
    <source>
        <dbReference type="SMART" id="SM01361"/>
    </source>
</evidence>
<reference evidence="4 5" key="1">
    <citation type="journal article" date="2015" name="Parasit. Vectors">
        <title>Draft genome of the scabies mite.</title>
        <authorList>
            <person name="Rider S.D.Jr."/>
            <person name="Morgan M.S."/>
            <person name="Arlian L.G."/>
        </authorList>
    </citation>
    <scope>NUCLEOTIDE SEQUENCE [LARGE SCALE GENOMIC DNA]</scope>
    <source>
        <strain evidence="4">Arlian Lab</strain>
    </source>
</reference>
<keyword evidence="4" id="KW-0675">Receptor</keyword>
<dbReference type="SUPFAM" id="SSF49410">
    <property type="entry name" value="Alpha-macroglobulin receptor domain"/>
    <property type="match status" value="1"/>
</dbReference>
<evidence type="ECO:0000313" key="5">
    <source>
        <dbReference type="Proteomes" id="UP000616769"/>
    </source>
</evidence>
<dbReference type="OrthoDB" id="6510601at2759"/>
<dbReference type="PANTHER" id="PTHR11412:SF136">
    <property type="entry name" value="CD109 ANTIGEN"/>
    <property type="match status" value="1"/>
</dbReference>
<evidence type="ECO:0000256" key="1">
    <source>
        <dbReference type="ARBA" id="ARBA00022729"/>
    </source>
</evidence>
<name>A0A132A074_SARSC</name>
<dbReference type="AlphaFoldDB" id="A0A132A074"/>
<dbReference type="EMBL" id="JXLN01007682">
    <property type="protein sequence ID" value="KPM04179.1"/>
    <property type="molecule type" value="Genomic_DNA"/>
</dbReference>
<feature type="domain" description="Alpha-macroglobulin receptor-binding" evidence="3">
    <location>
        <begin position="1"/>
        <end position="88"/>
    </location>
</feature>
<accession>A0A132A074</accession>
<comment type="caution">
    <text evidence="4">The sequence shown here is derived from an EMBL/GenBank/DDBJ whole genome shotgun (WGS) entry which is preliminary data.</text>
</comment>
<dbReference type="InterPro" id="IPR009048">
    <property type="entry name" value="A-macroglobulin_rcpt-bd"/>
</dbReference>
<keyword evidence="1" id="KW-0732">Signal</keyword>
<evidence type="ECO:0000313" key="4">
    <source>
        <dbReference type="EMBL" id="KPM04179.1"/>
    </source>
</evidence>
<dbReference type="Gene3D" id="2.60.40.690">
    <property type="entry name" value="Alpha-macroglobulin, receptor-binding domain"/>
    <property type="match status" value="1"/>
</dbReference>
<proteinExistence type="predicted"/>